<evidence type="ECO:0000256" key="7">
    <source>
        <dbReference type="ARBA" id="ARBA00077894"/>
    </source>
</evidence>
<name>A0A9P6WCN0_MAUEX</name>
<protein>
    <recommendedName>
        <fullName evidence="7">Glutamate pyruvate transaminase</fullName>
    </recommendedName>
    <alternativeName>
        <fullName evidence="8">Glutamic--alanine transaminase</fullName>
    </alternativeName>
    <alternativeName>
        <fullName evidence="9">Glutamic--pyruvic transaminase</fullName>
    </alternativeName>
</protein>
<evidence type="ECO:0000256" key="2">
    <source>
        <dbReference type="ARBA" id="ARBA00011738"/>
    </source>
</evidence>
<dbReference type="GO" id="GO:0008483">
    <property type="term" value="F:transaminase activity"/>
    <property type="evidence" value="ECO:0007669"/>
    <property type="project" value="UniProtKB-KW"/>
</dbReference>
<dbReference type="Gene3D" id="3.90.1150.10">
    <property type="entry name" value="Aspartate Aminotransferase, domain 1"/>
    <property type="match status" value="1"/>
</dbReference>
<evidence type="ECO:0000256" key="9">
    <source>
        <dbReference type="ARBA" id="ARBA00080525"/>
    </source>
</evidence>
<evidence type="ECO:0000256" key="6">
    <source>
        <dbReference type="ARBA" id="ARBA00025785"/>
    </source>
</evidence>
<dbReference type="InterPro" id="IPR048636">
    <property type="entry name" value="Csf1_N"/>
</dbReference>
<evidence type="ECO:0000313" key="14">
    <source>
        <dbReference type="EMBL" id="KAG0668724.1"/>
    </source>
</evidence>
<feature type="domain" description="Aminotransferase class I/classII large" evidence="11">
    <location>
        <begin position="171"/>
        <end position="539"/>
    </location>
</feature>
<comment type="similarity">
    <text evidence="6">Belongs to the class-I pyridoxal-phosphate-dependent aminotransferase family. Alanine aminotransferase subfamily.</text>
</comment>
<dbReference type="InterPro" id="IPR029636">
    <property type="entry name" value="Csf1"/>
</dbReference>
<evidence type="ECO:0000256" key="8">
    <source>
        <dbReference type="ARBA" id="ARBA00078532"/>
    </source>
</evidence>
<dbReference type="InterPro" id="IPR056779">
    <property type="entry name" value="Csf1_C"/>
</dbReference>
<dbReference type="InterPro" id="IPR015421">
    <property type="entry name" value="PyrdxlP-dep_Trfase_major"/>
</dbReference>
<keyword evidence="5" id="KW-0663">Pyridoxal phosphate</keyword>
<dbReference type="InterPro" id="IPR015424">
    <property type="entry name" value="PyrdxlP-dep_Trfase"/>
</dbReference>
<dbReference type="GO" id="GO:0016020">
    <property type="term" value="C:membrane"/>
    <property type="evidence" value="ECO:0007669"/>
    <property type="project" value="InterPro"/>
</dbReference>
<evidence type="ECO:0000256" key="5">
    <source>
        <dbReference type="ARBA" id="ARBA00022898"/>
    </source>
</evidence>
<dbReference type="PANTHER" id="PTHR32085">
    <property type="entry name" value="PROTEIN CSF1"/>
    <property type="match status" value="1"/>
</dbReference>
<dbReference type="OrthoDB" id="10051416at2759"/>
<dbReference type="FunFam" id="3.40.640.10:FF:000012">
    <property type="entry name" value="alanine aminotransferase 2"/>
    <property type="match status" value="1"/>
</dbReference>
<keyword evidence="4" id="KW-0808">Transferase</keyword>
<evidence type="ECO:0000256" key="1">
    <source>
        <dbReference type="ARBA" id="ARBA00001933"/>
    </source>
</evidence>
<dbReference type="PANTHER" id="PTHR32085:SF3">
    <property type="entry name" value="PROTEIN CSF1"/>
    <property type="match status" value="1"/>
</dbReference>
<accession>A0A9P6WCN0</accession>
<dbReference type="Pfam" id="PF21678">
    <property type="entry name" value="Csf1_N"/>
    <property type="match status" value="1"/>
</dbReference>
<dbReference type="Proteomes" id="UP000750334">
    <property type="component" value="Unassembled WGS sequence"/>
</dbReference>
<reference evidence="14 15" key="1">
    <citation type="submission" date="2020-11" db="EMBL/GenBank/DDBJ databases">
        <title>Kefir isolates.</title>
        <authorList>
            <person name="Marcisauskas S."/>
            <person name="Kim Y."/>
            <person name="Blasche S."/>
        </authorList>
    </citation>
    <scope>NUCLEOTIDE SEQUENCE [LARGE SCALE GENOMIC DNA]</scope>
    <source>
        <strain evidence="14 15">OG2</strain>
    </source>
</reference>
<evidence type="ECO:0000313" key="15">
    <source>
        <dbReference type="Proteomes" id="UP000750334"/>
    </source>
</evidence>
<dbReference type="Gene3D" id="3.40.640.10">
    <property type="entry name" value="Type I PLP-dependent aspartate aminotransferase-like (Major domain)"/>
    <property type="match status" value="1"/>
</dbReference>
<dbReference type="Gene3D" id="1.10.287.1970">
    <property type="match status" value="1"/>
</dbReference>
<feature type="domain" description="Csf1 N-terminal" evidence="12">
    <location>
        <begin position="560"/>
        <end position="2162"/>
    </location>
</feature>
<comment type="subunit">
    <text evidence="2">Homodimer.</text>
</comment>
<comment type="cofactor">
    <cofactor evidence="1">
        <name>pyridoxal 5'-phosphate</name>
        <dbReference type="ChEBI" id="CHEBI:597326"/>
    </cofactor>
</comment>
<proteinExistence type="inferred from homology"/>
<evidence type="ECO:0000256" key="4">
    <source>
        <dbReference type="ARBA" id="ARBA00022679"/>
    </source>
</evidence>
<dbReference type="GO" id="GO:0030170">
    <property type="term" value="F:pyridoxal phosphate binding"/>
    <property type="evidence" value="ECO:0007669"/>
    <property type="project" value="InterPro"/>
</dbReference>
<dbReference type="InterPro" id="IPR004839">
    <property type="entry name" value="Aminotransferase_I/II_large"/>
</dbReference>
<sequence length="3521" mass="400403">MSQFLLLRNSSSFLKRTIQKNSAYLSYINTKNTNMSPSILINNPAYNLKSFHTGPVTGSLNSRAVKKSKAQKYNFQPAEPLAIQDLNEYVLNAKYAVRGSIPMRAEELKIQLQKDPNSLPFNKIINANIGNPQQLKQKPLTFYRQVLSLVQYPDLLSSLEKSGPTDDYKLDAIKRARRLLNAIGGSVGAYSNSQGVYEIRETVADFITKRDEGEPAYPEDIFLTAGASAAVNYLLSTLSRGKETGVLIPIPQYPLYTATLALNNTHALPYYLEEKTGWSTNIIDIEKVVKKAIADGVKPSVLVVINPGNPTGAVLSRESIGKIFEIASKYGIVVIADEVYQENIFGDVEFVSMKKVLRELQHEHPGHFDDVQLASLHSTSKGVSGECGQRGGYMELTGFRPEIRQVLLKLASISLCPVVTGQVLIDLMVAPPQLGDESYDQDQLERSSIHAELSRRSQLLYETFNNLEGIDCQKPEGAMYLFPNIKMPFKAIQKAHHLEMTPDEFYCKELLEATGICTVPGSGFGQVSGTYHLRTTFLAPGEQWIKDWAKFHKAFFDKYLIFYLNRAFAYIINLALEWIVWKHFNIKINLESIRFSLLGGRIFFKNLTIIEKDHTISFLQGCITWRYWIFRTRQSQFADASKHPDVIEQSESKNCTLPCRFLIECDGVECFVYNRKVSYDNIINLFSKEEKEKFSTFLSKYNFSDYCTNCDDSGNSNNPDKEESFNSTSNSTSDETKIDENIEHVTDVPNDSMDSGAPNDKIFTQPGKKHNSYSFLKFLPIDFRLKHLSVVLGNKFTPSLIVMSADSGNGMIDYRQPDSKLDIFTSNYKLQLINLVVTMKPNIGYNEKVSIKFKLNKGKLSKLWKRFSVITGLITRPLGITHKKNKNEATDAIFFQKWQGLSLYKGSAKDNMNNELDDIDFDFTSHEYARSSTIVKSPKVDLIYEMALPGSVPHGAHRTISGVDGPDVGNNGAPPTNHLDIQISGGSISYGPWAQRQLGHIQALLTPSVSKSQKPVEKLTPGSKRIYTIFTVSIAILDDTTWRVPTRESSKDVTFLEHYKETKDEYRPFGWTDLKFSKESSAEVTFVLCPTTDGIKNNINIHLVNNEIRSSVNHDIFLKCQYFDFGLLMHYPLGWNEKYKWKVSMSSAQSEIFLLREHMTLISDIVSDFTATSGTIYEQFRPSVFELSWLMDGYSIYLNVNDHNIINNPLDFNENCYLSLHGDKLTIDVSVPSTSITNTRSKIDYKIYTPMYRLLLNAPPWNTLNEFMKHKEVGRSYDFTASGSYIHYSKLGVDNVDEIIIECVSKSTTLHCYGFVIRYIMNVQENYFGDFAHFITSEEYTENLVSSNNTNFMMGPGNNDDGSFSVIDANFDEQGNMNSDKDNDKISPFKLKRKENESEVWFTFSVIEGALILPETNYNADPCIGLHFSELVVDIRNNNYYMDILASLDDIRLRTFMGKQANDIYESVRKNNGSDITEFGTLSGLSICGHRMYGLPPEENTYFCKWSIDIGDININSTLEIVKGLGLAIQKIKFGHDDLENILLYQKDIVDDMTSVTLNLSSVEIVLNTPEPKSFLSVRVSDLCVSSIDFMNDRYSTRQDIVLPNLKVSLYGYTAENEVICFFNFETKLNFSNFSKTKDFREKNVRQRKYMTISDSAFHRVSFLLPEEYQNSTTFNDLFGAIVPSSSLPSLPLPVLPETIDIIIEEFLGEFASLIEVMSPVKSDIENLASNTNYLSKTSTKQSDFAMVRRLNMASLSNELDTTPREFDIDQSDLVFDINYISLELNPSVGIYLQQFLKDFYTESIIGVLDGIEIGIVNNLGKLNEGNSVITNVKLRILYFDIFWGIKQGSGIELFLDKIDFEMSEKEIEENREKRVKDLTLLMKSKSIRITISEHDSQTVEDERPPALSLVMEGAEAWSTTDEDQMNSVKITSTDFTVDESQVEWLFEFFSVQDKFIKEVTDTFNNIQALRAGSRKSLISKITAASEHYQISHDSYVITKPAFIMRLSRGHIRENRSWKIITRLRHILTYLPDNWDQTIDSSFKDRNVNTLKDAKEIFMSVFSNWRNWEFSDVARSYIYNKLFLEGQIKQDEDALRRIVKASIASFFITVYTEGYEVDHNFVVTDADFLLEQTPQFSELGINREKYINVTGKIGTIKGKFSDKLLKIQELIPVLKSQDDNQLKRVKTLSKTFKLNVAMLFGHSELQLAVGKTNLVNTINGGTVSMLWESPKEYTSQAGSIILFSETSELWLKHRGVVLAEGQFHDLSVSTTAESWSNQPTFVVNAQCSDLHLRAMANTDVLVKSIGEIEGTIQEIRKSWKPSKKTINSSYLNDHKINAEVLFFLSNVSVEVMPLSPFQCRSEIRKVEIIFNKYDTQNVILNVWDTDIYVSSNFTKQQYFRISLGDLQLKYDINNDTSTSFSIGLAASIAKLTFSEPHRMIASYLQDERIASQSFAQFEKLIPIFQRLAVGKEYSSANKSRCIFDMDITYLGILIPISTTFFVLEFHSLLGSYSDLDDIKNENEDEVSGQVSAENILFLIKDRDVPSNLSKILDLSLKFSTTQKALDSDKSFELESNHFRVCFSPFSFVRLIWGNHQLMTLYDYYRDNRIPNLWNYETLDNILKKDESGTSELPLKLSSIHILSYNFCVGWIFQDRNGKEPGVMLGFSRLFSAYEKGFGKLTLIEAFLSVANGNTSSTFYSQGNEKDRFNRSYLPNMQISYWFEKFEELRDVYVRFRGEALDVNFLPLVIEVVESCVKSLELFQHLKHTLIKMQPSKNKKKNKDHKPMDPTKTFAPLFSGIRSINCQFQYDGGVFKVYSIHDYESKLDPSFEVKSPGVQIYLNYKHDPDAVKPHWIRGLVNIESTYNLLYAKCAPLIAAFAMQLQNIITRYNDNEKREMRTPAIQSSTSSSSIDYKRILDPIDMAFKITSSEQKLSLSCEPKAKVQSDIGFGSFTFDITTNEKEDSDPFNISLIIENTEASIKHVFSRGASTSFNVDLINLTMIFTHPDVINIFGLGLISDVNVYFNMKQLQNLYLFLDIWMLSSLLKSKPIQNISRESSHLSIPKVATINIDTPWSFTLIFTNINGDVDLGSSLGLVSLKLKRTWVASDHYQDKRQLLYTFIDDIRLLSKGRLSGVLEVIGASSIIEVNWPHESFGHKYPLVSLSANIDNISVKAAFDYHMFLIGTIFNTKFHLHSEMDINNIMPDLLKVRVTCESINVCSTALVAANIVDLYNTIMRMRQDNKISYLETLRESNSSENGNQDTYGEVIKSLNLLQTDVLVNISTLNIQISPISLYDIEVLVINIGQLSASSGTHSGPKVKTDLSLRVRDAYVALSTSKMEMDEETVSKISVEQYMEYAAHITGGTIVEMPMVDISMTTWQEGDSNILEFIYDCTFGEKVGVKWNLGPVNFIKEMWATHVRAMAVRHSQNVANISLDNEEDVEKRLKEEESTSRFIYVPLRDPNIDMPQIKDLGDATPPLEWFGVNRKRLPMFTHITVIKPVQQIVHTAERQYASIVGRSQ</sequence>
<dbReference type="FunFam" id="1.10.287.1970:FF:000001">
    <property type="entry name" value="Alanine aminotransferase 2"/>
    <property type="match status" value="1"/>
</dbReference>
<evidence type="ECO:0000256" key="3">
    <source>
        <dbReference type="ARBA" id="ARBA00022576"/>
    </source>
</evidence>
<evidence type="ECO:0000259" key="11">
    <source>
        <dbReference type="Pfam" id="PF00155"/>
    </source>
</evidence>
<keyword evidence="15" id="KW-1185">Reference proteome</keyword>
<feature type="domain" description="Csf1 C-terminal region" evidence="13">
    <location>
        <begin position="2170"/>
        <end position="3520"/>
    </location>
</feature>
<organism evidence="14 15">
    <name type="scientific">Maudiozyma exigua</name>
    <name type="common">Yeast</name>
    <name type="synonym">Kazachstania exigua</name>
    <dbReference type="NCBI Taxonomy" id="34358"/>
    <lineage>
        <taxon>Eukaryota</taxon>
        <taxon>Fungi</taxon>
        <taxon>Dikarya</taxon>
        <taxon>Ascomycota</taxon>
        <taxon>Saccharomycotina</taxon>
        <taxon>Saccharomycetes</taxon>
        <taxon>Saccharomycetales</taxon>
        <taxon>Saccharomycetaceae</taxon>
        <taxon>Maudiozyma</taxon>
    </lineage>
</organism>
<keyword evidence="3" id="KW-0032">Aminotransferase</keyword>
<dbReference type="InterPro" id="IPR015422">
    <property type="entry name" value="PyrdxlP-dep_Trfase_small"/>
</dbReference>
<gene>
    <name evidence="14" type="ORF">C6P45_004392</name>
</gene>
<dbReference type="SUPFAM" id="SSF53383">
    <property type="entry name" value="PLP-dependent transferases"/>
    <property type="match status" value="1"/>
</dbReference>
<dbReference type="FunFam" id="3.90.1150.10:FF:000010">
    <property type="entry name" value="Alanine aminotransferase 2"/>
    <property type="match status" value="1"/>
</dbReference>
<comment type="caution">
    <text evidence="14">The sequence shown here is derived from an EMBL/GenBank/DDBJ whole genome shotgun (WGS) entry which is preliminary data.</text>
</comment>
<dbReference type="Pfam" id="PF00155">
    <property type="entry name" value="Aminotran_1_2"/>
    <property type="match status" value="1"/>
</dbReference>
<evidence type="ECO:0000259" key="12">
    <source>
        <dbReference type="Pfam" id="PF21678"/>
    </source>
</evidence>
<dbReference type="Pfam" id="PF25038">
    <property type="entry name" value="Csf1_C"/>
    <property type="match status" value="1"/>
</dbReference>
<dbReference type="CDD" id="cd00609">
    <property type="entry name" value="AAT_like"/>
    <property type="match status" value="1"/>
</dbReference>
<dbReference type="GO" id="GO:0006113">
    <property type="term" value="P:fermentation"/>
    <property type="evidence" value="ECO:0007669"/>
    <property type="project" value="InterPro"/>
</dbReference>
<evidence type="ECO:0000259" key="13">
    <source>
        <dbReference type="Pfam" id="PF25038"/>
    </source>
</evidence>
<evidence type="ECO:0000256" key="10">
    <source>
        <dbReference type="SAM" id="MobiDB-lite"/>
    </source>
</evidence>
<feature type="region of interest" description="Disordered" evidence="10">
    <location>
        <begin position="716"/>
        <end position="737"/>
    </location>
</feature>
<dbReference type="EMBL" id="PUHR01000059">
    <property type="protein sequence ID" value="KAG0668724.1"/>
    <property type="molecule type" value="Genomic_DNA"/>
</dbReference>